<name>A0ABT5K8W0_9BURK</name>
<dbReference type="InterPro" id="IPR004045">
    <property type="entry name" value="Glutathione_S-Trfase_N"/>
</dbReference>
<dbReference type="CDD" id="cd00570">
    <property type="entry name" value="GST_N_family"/>
    <property type="match status" value="1"/>
</dbReference>
<dbReference type="Gene3D" id="1.20.1050.10">
    <property type="match status" value="1"/>
</dbReference>
<dbReference type="SUPFAM" id="SSF47616">
    <property type="entry name" value="GST C-terminal domain-like"/>
    <property type="match status" value="1"/>
</dbReference>
<dbReference type="Gene3D" id="3.40.30.10">
    <property type="entry name" value="Glutaredoxin"/>
    <property type="match status" value="1"/>
</dbReference>
<proteinExistence type="predicted"/>
<evidence type="ECO:0000313" key="2">
    <source>
        <dbReference type="EMBL" id="MDC8770343.1"/>
    </source>
</evidence>
<dbReference type="Pfam" id="PF13417">
    <property type="entry name" value="GST_N_3"/>
    <property type="match status" value="1"/>
</dbReference>
<protein>
    <submittedName>
        <fullName evidence="2">Glutathione S-transferase</fullName>
    </submittedName>
</protein>
<dbReference type="PANTHER" id="PTHR43968">
    <property type="match status" value="1"/>
</dbReference>
<organism evidence="2 3">
    <name type="scientific">Roseateles albus</name>
    <dbReference type="NCBI Taxonomy" id="2987525"/>
    <lineage>
        <taxon>Bacteria</taxon>
        <taxon>Pseudomonadati</taxon>
        <taxon>Pseudomonadota</taxon>
        <taxon>Betaproteobacteria</taxon>
        <taxon>Burkholderiales</taxon>
        <taxon>Sphaerotilaceae</taxon>
        <taxon>Roseateles</taxon>
    </lineage>
</organism>
<dbReference type="SFLD" id="SFLDG00358">
    <property type="entry name" value="Main_(cytGST)"/>
    <property type="match status" value="1"/>
</dbReference>
<reference evidence="2 3" key="1">
    <citation type="submission" date="2022-10" db="EMBL/GenBank/DDBJ databases">
        <title>Paucibacter sp. hw1 Genome sequencing.</title>
        <authorList>
            <person name="Park S."/>
        </authorList>
    </citation>
    <scope>NUCLEOTIDE SEQUENCE [LARGE SCALE GENOMIC DNA]</scope>
    <source>
        <strain evidence="3">hw1</strain>
    </source>
</reference>
<gene>
    <name evidence="2" type="ORF">PRZ03_02080</name>
</gene>
<feature type="domain" description="GST N-terminal" evidence="1">
    <location>
        <begin position="1"/>
        <end position="78"/>
    </location>
</feature>
<dbReference type="InterPro" id="IPR050983">
    <property type="entry name" value="GST_Omega/HSP26"/>
</dbReference>
<evidence type="ECO:0000313" key="3">
    <source>
        <dbReference type="Proteomes" id="UP001221189"/>
    </source>
</evidence>
<dbReference type="InterPro" id="IPR036282">
    <property type="entry name" value="Glutathione-S-Trfase_C_sf"/>
</dbReference>
<comment type="caution">
    <text evidence="2">The sequence shown here is derived from an EMBL/GenBank/DDBJ whole genome shotgun (WGS) entry which is preliminary data.</text>
</comment>
<dbReference type="RefSeq" id="WP_273598793.1">
    <property type="nucleotide sequence ID" value="NZ_JAQQXT010000001.1"/>
</dbReference>
<dbReference type="SFLD" id="SFLDS00019">
    <property type="entry name" value="Glutathione_Transferase_(cytos"/>
    <property type="match status" value="1"/>
</dbReference>
<accession>A0ABT5K8W0</accession>
<keyword evidence="3" id="KW-1185">Reference proteome</keyword>
<dbReference type="PROSITE" id="PS50404">
    <property type="entry name" value="GST_NTER"/>
    <property type="match status" value="1"/>
</dbReference>
<dbReference type="InterPro" id="IPR040079">
    <property type="entry name" value="Glutathione_S-Trfase"/>
</dbReference>
<dbReference type="PANTHER" id="PTHR43968:SF6">
    <property type="entry name" value="GLUTATHIONE S-TRANSFERASE OMEGA"/>
    <property type="match status" value="1"/>
</dbReference>
<dbReference type="InterPro" id="IPR036249">
    <property type="entry name" value="Thioredoxin-like_sf"/>
</dbReference>
<dbReference type="SUPFAM" id="SSF52833">
    <property type="entry name" value="Thioredoxin-like"/>
    <property type="match status" value="1"/>
</dbReference>
<evidence type="ECO:0000259" key="1">
    <source>
        <dbReference type="PROSITE" id="PS50404"/>
    </source>
</evidence>
<sequence length="221" mass="23980">MIQLCGFSLSNYYNKVKFALLEKGIPFEEELVMTHSHEEAVLNCSPLGKVPFISTPQGSLCESQVILDYLEAAYPSPALLPADPFEAAKQRELITFIELHLELVARELYGQAFFGGTVSEGTKARVRKLLIQHIAGFKRLARFGPYVGGAQFGMADCAAWVSLPLVAMASKAVLGEDLLAAGGIDWKPYAKLVGERPAALKVAADRKADQERIALLKAQGG</sequence>
<dbReference type="EMBL" id="JAQQXT010000001">
    <property type="protein sequence ID" value="MDC8770343.1"/>
    <property type="molecule type" value="Genomic_DNA"/>
</dbReference>
<dbReference type="Proteomes" id="UP001221189">
    <property type="component" value="Unassembled WGS sequence"/>
</dbReference>